<accession>A0ABU5G7G3</accession>
<dbReference type="Proteomes" id="UP001275049">
    <property type="component" value="Unassembled WGS sequence"/>
</dbReference>
<reference evidence="1 2" key="1">
    <citation type="submission" date="2023-10" db="EMBL/GenBank/DDBJ databases">
        <title>Whole Genome based description of the genera Actinobaculum and Actinotignum reveals a complex phylogenetic relationship within the species included in the genus Actinotignum.</title>
        <authorList>
            <person name="Jensen C.S."/>
            <person name="Dargis R."/>
            <person name="Kemp M."/>
            <person name="Christensen J.J."/>
        </authorList>
    </citation>
    <scope>NUCLEOTIDE SEQUENCE [LARGE SCALE GENOMIC DNA]</scope>
    <source>
        <strain evidence="1 2">SLA_B974</strain>
    </source>
</reference>
<name>A0ABU5G7G3_9ACTO</name>
<evidence type="ECO:0000313" key="2">
    <source>
        <dbReference type="Proteomes" id="UP001275049"/>
    </source>
</evidence>
<keyword evidence="2" id="KW-1185">Reference proteome</keyword>
<dbReference type="RefSeq" id="WP_320755101.1">
    <property type="nucleotide sequence ID" value="NZ_JAWNGA010000004.1"/>
</dbReference>
<gene>
    <name evidence="1" type="ORF">R6G86_03725</name>
</gene>
<dbReference type="EMBL" id="JAWNGA010000004">
    <property type="protein sequence ID" value="MDY5132854.1"/>
    <property type="molecule type" value="Genomic_DNA"/>
</dbReference>
<sequence length="253" mass="28011">MNNHEDKIIDGAGEVSLPPLTLELFQQAAREFADKLSRHDVPELYGVTDGKAVGTWVEARLKLFLEESYKFEIGNAAKGIDFPSLNTDLKVTSSRQPQSSCPFRDASQKVYGLGYNLLVVVYTKTDDVEAQAARLDIDHVIYIDEDRTGDYALTRMIRAILDDMGDGPYDLDVAIDELDALFQDKNVPLDDAGRITLAEQIVADPPLQGYITISNALQWRLQYNRAIKAATEKVALPEVIDLRHPVAGDVSSG</sequence>
<proteinExistence type="predicted"/>
<protein>
    <recommendedName>
        <fullName evidence="3">Restriction endonuclease</fullName>
    </recommendedName>
</protein>
<organism evidence="1 2">
    <name type="scientific">Actinotignum urinale</name>
    <dbReference type="NCBI Taxonomy" id="190146"/>
    <lineage>
        <taxon>Bacteria</taxon>
        <taxon>Bacillati</taxon>
        <taxon>Actinomycetota</taxon>
        <taxon>Actinomycetes</taxon>
        <taxon>Actinomycetales</taxon>
        <taxon>Actinomycetaceae</taxon>
        <taxon>Actinotignum</taxon>
    </lineage>
</organism>
<evidence type="ECO:0008006" key="3">
    <source>
        <dbReference type="Google" id="ProtNLM"/>
    </source>
</evidence>
<comment type="caution">
    <text evidence="1">The sequence shown here is derived from an EMBL/GenBank/DDBJ whole genome shotgun (WGS) entry which is preliminary data.</text>
</comment>
<evidence type="ECO:0000313" key="1">
    <source>
        <dbReference type="EMBL" id="MDY5132854.1"/>
    </source>
</evidence>